<dbReference type="EC" id="2.1.1.266" evidence="1"/>
<gene>
    <name evidence="1" type="primary">rlmJ</name>
    <name evidence="2" type="ORF">EYW49_17490</name>
</gene>
<dbReference type="HAMAP" id="MF_00934">
    <property type="entry name" value="23SrRNA_methyltr_J"/>
    <property type="match status" value="1"/>
</dbReference>
<dbReference type="InterPro" id="IPR029063">
    <property type="entry name" value="SAM-dependent_MTases_sf"/>
</dbReference>
<comment type="subunit">
    <text evidence="1">Monomer.</text>
</comment>
<evidence type="ECO:0000313" key="2">
    <source>
        <dbReference type="EMBL" id="TBW34714.1"/>
    </source>
</evidence>
<dbReference type="GO" id="GO:0003723">
    <property type="term" value="F:RNA binding"/>
    <property type="evidence" value="ECO:0007669"/>
    <property type="project" value="UniProtKB-UniRule"/>
</dbReference>
<keyword evidence="3" id="KW-1185">Reference proteome</keyword>
<dbReference type="AlphaFoldDB" id="A0A4Q9VHS2"/>
<dbReference type="EMBL" id="SJFN01000031">
    <property type="protein sequence ID" value="TBW34714.1"/>
    <property type="molecule type" value="Genomic_DNA"/>
</dbReference>
<dbReference type="PANTHER" id="PTHR37426">
    <property type="entry name" value="RIBOSOMAL RNA LARGE SUBUNIT METHYLTRANSFERASE J"/>
    <property type="match status" value="1"/>
</dbReference>
<dbReference type="GO" id="GO:0005829">
    <property type="term" value="C:cytosol"/>
    <property type="evidence" value="ECO:0007669"/>
    <property type="project" value="TreeGrafter"/>
</dbReference>
<reference evidence="2 3" key="1">
    <citation type="submission" date="2019-02" db="EMBL/GenBank/DDBJ databases">
        <title>Siculibacillus lacustris gen. nov., sp. nov., a new rosette-forming bacterium isolated from a freshwater crater lake (Lake St. Ana, Romania).</title>
        <authorList>
            <person name="Felfoldi T."/>
            <person name="Marton Z."/>
            <person name="Szabo A."/>
            <person name="Mentes A."/>
            <person name="Boka K."/>
            <person name="Marialigeti K."/>
            <person name="Mathe I."/>
            <person name="Koncz M."/>
            <person name="Schumann P."/>
            <person name="Toth E."/>
        </authorList>
    </citation>
    <scope>NUCLEOTIDE SEQUENCE [LARGE SCALE GENOMIC DNA]</scope>
    <source>
        <strain evidence="2 3">SA-279</strain>
    </source>
</reference>
<name>A0A4Q9VHS2_9HYPH</name>
<dbReference type="PANTHER" id="PTHR37426:SF1">
    <property type="entry name" value="RIBOSOMAL RNA LARGE SUBUNIT METHYLTRANSFERASE J"/>
    <property type="match status" value="1"/>
</dbReference>
<comment type="caution">
    <text evidence="2">The sequence shown here is derived from an EMBL/GenBank/DDBJ whole genome shotgun (WGS) entry which is preliminary data.</text>
</comment>
<feature type="active site" description="Proton acceptor" evidence="1">
    <location>
        <position position="174"/>
    </location>
</feature>
<dbReference type="GO" id="GO:0070475">
    <property type="term" value="P:rRNA base methylation"/>
    <property type="evidence" value="ECO:0007669"/>
    <property type="project" value="UniProtKB-UniRule"/>
</dbReference>
<dbReference type="Proteomes" id="UP000292781">
    <property type="component" value="Unassembled WGS sequence"/>
</dbReference>
<proteinExistence type="inferred from homology"/>
<keyword evidence="1 2" id="KW-0489">Methyltransferase</keyword>
<keyword evidence="1" id="KW-0694">RNA-binding</keyword>
<dbReference type="RefSeq" id="WP_131310919.1">
    <property type="nucleotide sequence ID" value="NZ_SJFN01000031.1"/>
</dbReference>
<comment type="similarity">
    <text evidence="1">Belongs to the RlmJ family.</text>
</comment>
<evidence type="ECO:0000256" key="1">
    <source>
        <dbReference type="HAMAP-Rule" id="MF_00934"/>
    </source>
</evidence>
<keyword evidence="1" id="KW-0949">S-adenosyl-L-methionine</keyword>
<organism evidence="2 3">
    <name type="scientific">Siculibacillus lacustris</name>
    <dbReference type="NCBI Taxonomy" id="1549641"/>
    <lineage>
        <taxon>Bacteria</taxon>
        <taxon>Pseudomonadati</taxon>
        <taxon>Pseudomonadota</taxon>
        <taxon>Alphaproteobacteria</taxon>
        <taxon>Hyphomicrobiales</taxon>
        <taxon>Ancalomicrobiaceae</taxon>
        <taxon>Siculibacillus</taxon>
    </lineage>
</organism>
<dbReference type="OrthoDB" id="9791274at2"/>
<dbReference type="Pfam" id="PF04378">
    <property type="entry name" value="RsmJ"/>
    <property type="match status" value="1"/>
</dbReference>
<keyword evidence="1 2" id="KW-0808">Transferase</keyword>
<protein>
    <recommendedName>
        <fullName evidence="1">Ribosomal RNA large subunit methyltransferase J</fullName>
        <ecNumber evidence="1">2.1.1.266</ecNumber>
    </recommendedName>
    <alternativeName>
        <fullName evidence="1">23S rRNA (adenine(2030)-N6)-methyltransferase</fullName>
    </alternativeName>
    <alternativeName>
        <fullName evidence="1">23S rRNA m6A2030 methyltransferase</fullName>
    </alternativeName>
</protein>
<dbReference type="InterPro" id="IPR007473">
    <property type="entry name" value="RlmJ"/>
</dbReference>
<feature type="site" description="Interaction with substrate rRNA" evidence="1">
    <location>
        <position position="3"/>
    </location>
</feature>
<feature type="binding site" evidence="1">
    <location>
        <position position="174"/>
    </location>
    <ligand>
        <name>S-adenosyl-L-methionine</name>
        <dbReference type="ChEBI" id="CHEBI:59789"/>
    </ligand>
</feature>
<dbReference type="Gene3D" id="3.40.50.150">
    <property type="entry name" value="Vaccinia Virus protein VP39"/>
    <property type="match status" value="1"/>
</dbReference>
<feature type="binding site" evidence="1">
    <location>
        <position position="128"/>
    </location>
    <ligand>
        <name>S-adenosyl-L-methionine</name>
        <dbReference type="ChEBI" id="CHEBI:59789"/>
    </ligand>
</feature>
<feature type="binding site" evidence="1">
    <location>
        <position position="110"/>
    </location>
    <ligand>
        <name>S-adenosyl-L-methionine</name>
        <dbReference type="ChEBI" id="CHEBI:59789"/>
    </ligand>
</feature>
<dbReference type="SUPFAM" id="SSF53335">
    <property type="entry name" value="S-adenosyl-L-methionine-dependent methyltransferases"/>
    <property type="match status" value="1"/>
</dbReference>
<feature type="binding site" evidence="1">
    <location>
        <position position="18"/>
    </location>
    <ligand>
        <name>S-adenosyl-L-methionine</name>
        <dbReference type="ChEBI" id="CHEBI:59789"/>
    </ligand>
</feature>
<feature type="binding site" evidence="1">
    <location>
        <begin position="153"/>
        <end position="154"/>
    </location>
    <ligand>
        <name>S-adenosyl-L-methionine</name>
        <dbReference type="ChEBI" id="CHEBI:59789"/>
    </ligand>
</feature>
<keyword evidence="1" id="KW-0698">rRNA processing</keyword>
<sequence>MNYRHAFHAGNFADVVKHAILARILVHLAAKPAPFRVIDTHAGIGLYDLAGSEARRTGEWRGGIGRLLAAPLPDAAAALLEPYLAAVATTAGVTTPSRLDPAHLATYPGSPLIVRAGLRRVDRATAVELHPADAATLAALFAGDARLKVVELDGWLALKSFLPPKERRGLVLIDPPFENVDEFDRVVRGLIEATQRFANGIYMVWHPIKGAADLRRHHQDLVDTGLRRILTVEFAVDRPDAEGPLVACGLTIVNPPWTLPEELDVLLPALIDRLAIGPDAFAGWRWLVPE</sequence>
<comment type="catalytic activity">
    <reaction evidence="1">
        <text>adenosine(2030) in 23S rRNA + S-adenosyl-L-methionine = N(6)-methyladenosine(2030) in 23S rRNA + S-adenosyl-L-homocysteine + H(+)</text>
        <dbReference type="Rhea" id="RHEA:43736"/>
        <dbReference type="Rhea" id="RHEA-COMP:10668"/>
        <dbReference type="Rhea" id="RHEA-COMP:10669"/>
        <dbReference type="ChEBI" id="CHEBI:15378"/>
        <dbReference type="ChEBI" id="CHEBI:57856"/>
        <dbReference type="ChEBI" id="CHEBI:59789"/>
        <dbReference type="ChEBI" id="CHEBI:74411"/>
        <dbReference type="ChEBI" id="CHEBI:74449"/>
        <dbReference type="EC" id="2.1.1.266"/>
    </reaction>
</comment>
<evidence type="ECO:0000313" key="3">
    <source>
        <dbReference type="Proteomes" id="UP000292781"/>
    </source>
</evidence>
<accession>A0A4Q9VHS2</accession>
<feature type="binding site" evidence="1">
    <location>
        <position position="41"/>
    </location>
    <ligand>
        <name>S-adenosyl-L-methionine</name>
        <dbReference type="ChEBI" id="CHEBI:59789"/>
    </ligand>
</feature>
<dbReference type="GO" id="GO:0036307">
    <property type="term" value="F:23S rRNA (adenine(2030)-N(6))-methyltransferase activity"/>
    <property type="evidence" value="ECO:0007669"/>
    <property type="project" value="UniProtKB-UniRule"/>
</dbReference>
<comment type="function">
    <text evidence="1">Specifically methylates the adenine in position 2030 of 23S rRNA.</text>
</comment>